<reference evidence="3 4" key="2">
    <citation type="submission" date="2019-06" db="EMBL/GenBank/DDBJ databases">
        <title>Co-occurence of chitin degradation, pigmentation and bioactivity in marine Pseudoalteromonas.</title>
        <authorList>
            <person name="Sonnenschein E.C."/>
            <person name="Bech P.K."/>
        </authorList>
    </citation>
    <scope>NUCLEOTIDE SEQUENCE [LARGE SCALE GENOMIC DNA]</scope>
    <source>
        <strain evidence="4">S3790</strain>
        <strain evidence="2 3">S3895</strain>
    </source>
</reference>
<evidence type="ECO:0000313" key="1">
    <source>
        <dbReference type="EMBL" id="TMO65822.1"/>
    </source>
</evidence>
<evidence type="ECO:0000313" key="2">
    <source>
        <dbReference type="EMBL" id="TMO73443.1"/>
    </source>
</evidence>
<dbReference type="EMBL" id="PNBW01000061">
    <property type="protein sequence ID" value="TMO73443.1"/>
    <property type="molecule type" value="Genomic_DNA"/>
</dbReference>
<organism evidence="1 4">
    <name type="scientific">Pseudoalteromonas aurantia</name>
    <dbReference type="NCBI Taxonomy" id="43654"/>
    <lineage>
        <taxon>Bacteria</taxon>
        <taxon>Pseudomonadati</taxon>
        <taxon>Pseudomonadota</taxon>
        <taxon>Gammaproteobacteria</taxon>
        <taxon>Alteromonadales</taxon>
        <taxon>Pseudoalteromonadaceae</taxon>
        <taxon>Pseudoalteromonas</taxon>
    </lineage>
</organism>
<keyword evidence="3" id="KW-1185">Reference proteome</keyword>
<gene>
    <name evidence="1" type="ORF">CWC19_17190</name>
    <name evidence="2" type="ORF">CWC20_13230</name>
</gene>
<accession>A0A5S3V4T2</accession>
<sequence>MQCITKSNSVWPFALAVTITLLGSERLSISFVVKLNSQLFGSITDSLIARAAQLLSMLN</sequence>
<dbReference type="Proteomes" id="UP000307217">
    <property type="component" value="Unassembled WGS sequence"/>
</dbReference>
<comment type="caution">
    <text evidence="1">The sequence shown here is derived from an EMBL/GenBank/DDBJ whole genome shotgun (WGS) entry which is preliminary data.</text>
</comment>
<dbReference type="AlphaFoldDB" id="A0A5S3V4T2"/>
<dbReference type="EMBL" id="PNBX01000084">
    <property type="protein sequence ID" value="TMO65822.1"/>
    <property type="molecule type" value="Genomic_DNA"/>
</dbReference>
<reference evidence="1" key="3">
    <citation type="submission" date="2019-09" db="EMBL/GenBank/DDBJ databases">
        <title>Co-occurence of chitin degradation, pigmentation and bioactivity in marine Pseudoalteromonas.</title>
        <authorList>
            <person name="Sonnenschein E.C."/>
            <person name="Bech P.K."/>
        </authorList>
    </citation>
    <scope>NUCLEOTIDE SEQUENCE</scope>
    <source>
        <strain evidence="1">S3790</strain>
    </source>
</reference>
<evidence type="ECO:0000313" key="3">
    <source>
        <dbReference type="Proteomes" id="UP000307164"/>
    </source>
</evidence>
<protein>
    <submittedName>
        <fullName evidence="1">Uncharacterized protein</fullName>
    </submittedName>
</protein>
<proteinExistence type="predicted"/>
<dbReference type="Proteomes" id="UP000307164">
    <property type="component" value="Unassembled WGS sequence"/>
</dbReference>
<reference evidence="3 4" key="1">
    <citation type="submission" date="2018-01" db="EMBL/GenBank/DDBJ databases">
        <authorList>
            <person name="Paulsen S."/>
            <person name="Gram L.K."/>
        </authorList>
    </citation>
    <scope>NUCLEOTIDE SEQUENCE [LARGE SCALE GENOMIC DNA]</scope>
    <source>
        <strain evidence="1 4">S3790</strain>
        <strain evidence="2 3">S3895</strain>
    </source>
</reference>
<evidence type="ECO:0000313" key="4">
    <source>
        <dbReference type="Proteomes" id="UP000307217"/>
    </source>
</evidence>
<name>A0A5S3V4T2_9GAMM</name>